<keyword evidence="6" id="KW-1185">Reference proteome</keyword>
<organism evidence="5 6">
    <name type="scientific">Leucocoprinus leucothites</name>
    <dbReference type="NCBI Taxonomy" id="201217"/>
    <lineage>
        <taxon>Eukaryota</taxon>
        <taxon>Fungi</taxon>
        <taxon>Dikarya</taxon>
        <taxon>Basidiomycota</taxon>
        <taxon>Agaricomycotina</taxon>
        <taxon>Agaricomycetes</taxon>
        <taxon>Agaricomycetidae</taxon>
        <taxon>Agaricales</taxon>
        <taxon>Agaricineae</taxon>
        <taxon>Agaricaceae</taxon>
        <taxon>Leucocoprinus</taxon>
    </lineage>
</organism>
<dbReference type="OrthoDB" id="340227at2759"/>
<dbReference type="Pfam" id="PF05383">
    <property type="entry name" value="La"/>
    <property type="match status" value="1"/>
</dbReference>
<feature type="compositionally biased region" description="Polar residues" evidence="3">
    <location>
        <begin position="265"/>
        <end position="275"/>
    </location>
</feature>
<dbReference type="CDD" id="cd07323">
    <property type="entry name" value="LAM"/>
    <property type="match status" value="1"/>
</dbReference>
<evidence type="ECO:0000313" key="5">
    <source>
        <dbReference type="EMBL" id="KAF5349153.1"/>
    </source>
</evidence>
<evidence type="ECO:0000259" key="4">
    <source>
        <dbReference type="PROSITE" id="PS50961"/>
    </source>
</evidence>
<feature type="region of interest" description="Disordered" evidence="3">
    <location>
        <begin position="571"/>
        <end position="601"/>
    </location>
</feature>
<dbReference type="PANTHER" id="PTHR22792:SF132">
    <property type="entry name" value="LA-RELATED PROTEIN 1"/>
    <property type="match status" value="1"/>
</dbReference>
<evidence type="ECO:0000256" key="1">
    <source>
        <dbReference type="ARBA" id="ARBA00022884"/>
    </source>
</evidence>
<dbReference type="GO" id="GO:0045727">
    <property type="term" value="P:positive regulation of translation"/>
    <property type="evidence" value="ECO:0007669"/>
    <property type="project" value="TreeGrafter"/>
</dbReference>
<sequence length="1037" mass="110350">MAASSPAVSYAERARKAQAIRSPIEVVQTRSSIVPITPSTSSSIPQPPAAPALNGDTKTPSPHKPAQENVWDRRREQLAARQSSSSQKSTATAPPQPSASTSPSSSSRENISQSGDTSPAPESNKQLVAGDDDDDDPFVVRTSRARPHIPVAPAGLPAENPEDWPEVGKSLQPPVSTETSKPEVTNGDSTTRKGGAPKWIPLQLQPPAEVQPQSRRDPHAMKSNRQSANSSRAPSNHRGQSRNSRNHSGRNSNNQSANHSRIHSNEGSAHSSPRNPRTRRLPQDDPAPSASNSNGPTTSRSSRTGSPSHINPSSQQQVTSSFDSHPSSYGGYLSPPQQGPSPYYAQQQQQSQNLPPVSSPLYHSPSHGPHLSLPPPTDTSLPSMPPPPPPAHGYPYTYPNPYLPYDYVPPSAPYPYWNGHHHSHSHPGSGTHSPAYPPSATPSNYAAALPMHVQQHFYPPPPPPPPMQPYSHSHSSSVSAGTRNTSSVGKVTPGSSPGTSVAMPPPPTSASVDAEPKFNGDAQRPTTSTSVIFGSIESPPDTTAMSPSASVGTESDSAKENIEKVFKSLAIGVDSSTTAPPPKPRKPAKPGRGEKEDNKVVNGEITVDPALMKEVEAGGAGEVKWKFGNEGLVVAAESDPTVVVMQNAESLDPISGSSVPAVDEELGDDFKVRNFGYGFGTPGGKTVPLDPSKDDVDAPLPTKEKTERGSGETTATNEYAPQPGPSNGRPRGGYYNNGRGYGGYGGGRRMRSGGMNGYGGRGYGRGYGGRGNHNNYNAYQGHRGQPPSFSVTPPLPFQGLPPLPSSHLDVGPSYYAPHPAPRGGRGGLATYIPTGFESYPPPPLPTPAPPLQPSHSAPQPHSGSSGAGHAGPPMPMPLSQLGFPLDSTRFYLLGQLEYYLSPQNMAQDLFLRLRMDSRGWIDIGLLASFNRVKQLTGDYQLVREVLMLSTFVEVREGYARMAGWERFVLPDAVKSVVESGGAEEQNYASSSFQQQSMNSRLSPGEFGEGEEEEEEDDVVIVMGQNGGEGMWSHEKRT</sequence>
<feature type="region of interest" description="Disordered" evidence="3">
    <location>
        <begin position="421"/>
        <end position="559"/>
    </location>
</feature>
<evidence type="ECO:0000256" key="3">
    <source>
        <dbReference type="SAM" id="MobiDB-lite"/>
    </source>
</evidence>
<dbReference type="InterPro" id="IPR006630">
    <property type="entry name" value="La_HTH"/>
</dbReference>
<reference evidence="5 6" key="1">
    <citation type="journal article" date="2020" name="ISME J.">
        <title>Uncovering the hidden diversity of litter-decomposition mechanisms in mushroom-forming fungi.</title>
        <authorList>
            <person name="Floudas D."/>
            <person name="Bentzer J."/>
            <person name="Ahren D."/>
            <person name="Johansson T."/>
            <person name="Persson P."/>
            <person name="Tunlid A."/>
        </authorList>
    </citation>
    <scope>NUCLEOTIDE SEQUENCE [LARGE SCALE GENOMIC DNA]</scope>
    <source>
        <strain evidence="5 6">CBS 146.42</strain>
    </source>
</reference>
<feature type="compositionally biased region" description="Polar residues" evidence="3">
    <location>
        <begin position="986"/>
        <end position="1001"/>
    </location>
</feature>
<dbReference type="InterPro" id="IPR045180">
    <property type="entry name" value="La_dom_prot"/>
</dbReference>
<proteinExistence type="predicted"/>
<feature type="compositionally biased region" description="Pro residues" evidence="3">
    <location>
        <begin position="458"/>
        <end position="468"/>
    </location>
</feature>
<name>A0A8H5FUG4_9AGAR</name>
<feature type="compositionally biased region" description="Polar residues" evidence="3">
    <location>
        <begin position="540"/>
        <end position="555"/>
    </location>
</feature>
<feature type="compositionally biased region" description="Low complexity" evidence="3">
    <location>
        <begin position="853"/>
        <end position="864"/>
    </location>
</feature>
<evidence type="ECO:0000313" key="6">
    <source>
        <dbReference type="Proteomes" id="UP000559027"/>
    </source>
</evidence>
<protein>
    <recommendedName>
        <fullName evidence="4">HTH La-type RNA-binding domain-containing protein</fullName>
    </recommendedName>
</protein>
<dbReference type="SMART" id="SM00715">
    <property type="entry name" value="LA"/>
    <property type="match status" value="1"/>
</dbReference>
<dbReference type="GO" id="GO:0005829">
    <property type="term" value="C:cytosol"/>
    <property type="evidence" value="ECO:0007669"/>
    <property type="project" value="TreeGrafter"/>
</dbReference>
<gene>
    <name evidence="5" type="ORF">D9756_009328</name>
</gene>
<feature type="compositionally biased region" description="Pro residues" evidence="3">
    <location>
        <begin position="839"/>
        <end position="852"/>
    </location>
</feature>
<feature type="compositionally biased region" description="Low complexity" evidence="3">
    <location>
        <begin position="29"/>
        <end position="44"/>
    </location>
</feature>
<feature type="compositionally biased region" description="Low complexity" evidence="3">
    <location>
        <begin position="291"/>
        <end position="308"/>
    </location>
</feature>
<dbReference type="InterPro" id="IPR036390">
    <property type="entry name" value="WH_DNA-bd_sf"/>
</dbReference>
<dbReference type="AlphaFoldDB" id="A0A8H5FUG4"/>
<dbReference type="Gene3D" id="1.10.10.10">
    <property type="entry name" value="Winged helix-like DNA-binding domain superfamily/Winged helix DNA-binding domain"/>
    <property type="match status" value="1"/>
</dbReference>
<comment type="caution">
    <text evidence="5">The sequence shown here is derived from an EMBL/GenBank/DDBJ whole genome shotgun (WGS) entry which is preliminary data.</text>
</comment>
<dbReference type="InterPro" id="IPR036388">
    <property type="entry name" value="WH-like_DNA-bd_sf"/>
</dbReference>
<dbReference type="PANTHER" id="PTHR22792">
    <property type="entry name" value="LUPUS LA PROTEIN-RELATED"/>
    <property type="match status" value="1"/>
</dbReference>
<accession>A0A8H5FUG4</accession>
<feature type="compositionally biased region" description="Low complexity" evidence="3">
    <location>
        <begin position="469"/>
        <end position="479"/>
    </location>
</feature>
<feature type="compositionally biased region" description="Basic and acidic residues" evidence="3">
    <location>
        <begin position="691"/>
        <end position="710"/>
    </location>
</feature>
<feature type="compositionally biased region" description="Polar residues" evidence="3">
    <location>
        <begin position="173"/>
        <end position="189"/>
    </location>
</feature>
<feature type="compositionally biased region" description="Acidic residues" evidence="3">
    <location>
        <begin position="1007"/>
        <end position="1018"/>
    </location>
</feature>
<feature type="domain" description="HTH La-type RNA-binding" evidence="4">
    <location>
        <begin position="882"/>
        <end position="971"/>
    </location>
</feature>
<evidence type="ECO:0000256" key="2">
    <source>
        <dbReference type="PROSITE-ProRule" id="PRU00332"/>
    </source>
</evidence>
<dbReference type="GO" id="GO:0010494">
    <property type="term" value="C:cytoplasmic stress granule"/>
    <property type="evidence" value="ECO:0007669"/>
    <property type="project" value="TreeGrafter"/>
</dbReference>
<feature type="compositionally biased region" description="Polar residues" evidence="3">
    <location>
        <begin position="309"/>
        <end position="327"/>
    </location>
</feature>
<dbReference type="SUPFAM" id="SSF46785">
    <property type="entry name" value="Winged helix' DNA-binding domain"/>
    <property type="match status" value="1"/>
</dbReference>
<feature type="compositionally biased region" description="Low complexity" evidence="3">
    <location>
        <begin position="79"/>
        <end position="107"/>
    </location>
</feature>
<feature type="compositionally biased region" description="Low complexity" evidence="3">
    <location>
        <begin position="330"/>
        <end position="371"/>
    </location>
</feature>
<feature type="region of interest" description="Disordered" evidence="3">
    <location>
        <begin position="834"/>
        <end position="878"/>
    </location>
</feature>
<dbReference type="EMBL" id="JAACJO010000017">
    <property type="protein sequence ID" value="KAF5349153.1"/>
    <property type="molecule type" value="Genomic_DNA"/>
</dbReference>
<feature type="compositionally biased region" description="Pro residues" evidence="3">
    <location>
        <begin position="372"/>
        <end position="388"/>
    </location>
</feature>
<dbReference type="GO" id="GO:0003723">
    <property type="term" value="F:RNA binding"/>
    <property type="evidence" value="ECO:0007669"/>
    <property type="project" value="UniProtKB-UniRule"/>
</dbReference>
<feature type="region of interest" description="Disordered" evidence="3">
    <location>
        <begin position="682"/>
        <end position="735"/>
    </location>
</feature>
<feature type="compositionally biased region" description="Polar residues" evidence="3">
    <location>
        <begin position="223"/>
        <end position="234"/>
    </location>
</feature>
<feature type="region of interest" description="Disordered" evidence="3">
    <location>
        <begin position="985"/>
        <end position="1037"/>
    </location>
</feature>
<feature type="compositionally biased region" description="Polar residues" evidence="3">
    <location>
        <begin position="108"/>
        <end position="126"/>
    </location>
</feature>
<dbReference type="PROSITE" id="PS50961">
    <property type="entry name" value="HTH_LA"/>
    <property type="match status" value="1"/>
</dbReference>
<feature type="compositionally biased region" description="Polar residues" evidence="3">
    <location>
        <begin position="480"/>
        <end position="499"/>
    </location>
</feature>
<dbReference type="Proteomes" id="UP000559027">
    <property type="component" value="Unassembled WGS sequence"/>
</dbReference>
<keyword evidence="1 2" id="KW-0694">RNA-binding</keyword>
<feature type="region of interest" description="Disordered" evidence="3">
    <location>
        <begin position="1"/>
        <end position="388"/>
    </location>
</feature>